<dbReference type="EMBL" id="CADCTR010000790">
    <property type="protein sequence ID" value="CAA9264330.1"/>
    <property type="molecule type" value="Genomic_DNA"/>
</dbReference>
<accession>A0A6J4IX36</accession>
<organism evidence="1">
    <name type="scientific">uncultured Chloroflexia bacterium</name>
    <dbReference type="NCBI Taxonomy" id="1672391"/>
    <lineage>
        <taxon>Bacteria</taxon>
        <taxon>Bacillati</taxon>
        <taxon>Chloroflexota</taxon>
        <taxon>Chloroflexia</taxon>
        <taxon>environmental samples</taxon>
    </lineage>
</organism>
<protein>
    <submittedName>
        <fullName evidence="1">Uncharacterized protein</fullName>
    </submittedName>
</protein>
<proteinExistence type="predicted"/>
<reference evidence="1" key="1">
    <citation type="submission" date="2020-02" db="EMBL/GenBank/DDBJ databases">
        <authorList>
            <person name="Meier V. D."/>
        </authorList>
    </citation>
    <scope>NUCLEOTIDE SEQUENCE</scope>
    <source>
        <strain evidence="1">AVDCRST_MAG93</strain>
    </source>
</reference>
<gene>
    <name evidence="1" type="ORF">AVDCRST_MAG93-2328</name>
</gene>
<dbReference type="AlphaFoldDB" id="A0A6J4IX36"/>
<evidence type="ECO:0000313" key="1">
    <source>
        <dbReference type="EMBL" id="CAA9264330.1"/>
    </source>
</evidence>
<sequence>MPQMRRVYKGLLEACRLHRLFYTPHGVTTSSPEQSTAP</sequence>
<name>A0A6J4IX36_9CHLR</name>